<evidence type="ECO:0000256" key="1">
    <source>
        <dbReference type="ARBA" id="ARBA00022614"/>
    </source>
</evidence>
<dbReference type="SUPFAM" id="SSF52540">
    <property type="entry name" value="P-loop containing nucleoside triphosphate hydrolases"/>
    <property type="match status" value="1"/>
</dbReference>
<accession>A0AAV3QR90</accession>
<dbReference type="Gene3D" id="1.10.8.430">
    <property type="entry name" value="Helical domain of apoptotic protease-activating factors"/>
    <property type="match status" value="1"/>
</dbReference>
<keyword evidence="1" id="KW-0433">Leucine-rich repeat</keyword>
<reference evidence="2 3" key="1">
    <citation type="submission" date="2024-01" db="EMBL/GenBank/DDBJ databases">
        <title>The complete chloroplast genome sequence of Lithospermum erythrorhizon: insights into the phylogenetic relationship among Boraginaceae species and the maternal lineages of purple gromwells.</title>
        <authorList>
            <person name="Okada T."/>
            <person name="Watanabe K."/>
        </authorList>
    </citation>
    <scope>NUCLEOTIDE SEQUENCE [LARGE SCALE GENOMIC DNA]</scope>
</reference>
<proteinExistence type="predicted"/>
<dbReference type="Proteomes" id="UP001454036">
    <property type="component" value="Unassembled WGS sequence"/>
</dbReference>
<dbReference type="AlphaFoldDB" id="A0AAV3QR90"/>
<dbReference type="PANTHER" id="PTHR11017:SF573">
    <property type="entry name" value="ADP-RIBOSYL CYCLASE_CYCLIC ADP-RIBOSE HYDROLASE"/>
    <property type="match status" value="1"/>
</dbReference>
<organism evidence="2 3">
    <name type="scientific">Lithospermum erythrorhizon</name>
    <name type="common">Purple gromwell</name>
    <name type="synonym">Lithospermum officinale var. erythrorhizon</name>
    <dbReference type="NCBI Taxonomy" id="34254"/>
    <lineage>
        <taxon>Eukaryota</taxon>
        <taxon>Viridiplantae</taxon>
        <taxon>Streptophyta</taxon>
        <taxon>Embryophyta</taxon>
        <taxon>Tracheophyta</taxon>
        <taxon>Spermatophyta</taxon>
        <taxon>Magnoliopsida</taxon>
        <taxon>eudicotyledons</taxon>
        <taxon>Gunneridae</taxon>
        <taxon>Pentapetalae</taxon>
        <taxon>asterids</taxon>
        <taxon>lamiids</taxon>
        <taxon>Boraginales</taxon>
        <taxon>Boraginaceae</taxon>
        <taxon>Boraginoideae</taxon>
        <taxon>Lithospermeae</taxon>
        <taxon>Lithospermum</taxon>
    </lineage>
</organism>
<gene>
    <name evidence="2" type="ORF">LIER_40210</name>
</gene>
<dbReference type="InterPro" id="IPR044974">
    <property type="entry name" value="Disease_R_plants"/>
</dbReference>
<dbReference type="InterPro" id="IPR042197">
    <property type="entry name" value="Apaf_helical"/>
</dbReference>
<protein>
    <submittedName>
        <fullName evidence="2">Uncharacterized protein</fullName>
    </submittedName>
</protein>
<dbReference type="EMBL" id="BAABME010022765">
    <property type="protein sequence ID" value="GAA0166555.1"/>
    <property type="molecule type" value="Genomic_DNA"/>
</dbReference>
<comment type="caution">
    <text evidence="2">The sequence shown here is derived from an EMBL/GenBank/DDBJ whole genome shotgun (WGS) entry which is preliminary data.</text>
</comment>
<sequence length="81" mass="9112">MVIDDVDNIQLNALAKQCDWFGRGSRIIITTRDEDAALHLFCLHAFKNDHPQEDFKDLSLNVLSYAGGLPLALRVLGDHLH</sequence>
<dbReference type="PANTHER" id="PTHR11017">
    <property type="entry name" value="LEUCINE-RICH REPEAT-CONTAINING PROTEIN"/>
    <property type="match status" value="1"/>
</dbReference>
<dbReference type="GO" id="GO:0006952">
    <property type="term" value="P:defense response"/>
    <property type="evidence" value="ECO:0007669"/>
    <property type="project" value="InterPro"/>
</dbReference>
<dbReference type="Gene3D" id="3.40.50.300">
    <property type="entry name" value="P-loop containing nucleotide triphosphate hydrolases"/>
    <property type="match status" value="1"/>
</dbReference>
<evidence type="ECO:0000313" key="2">
    <source>
        <dbReference type="EMBL" id="GAA0166555.1"/>
    </source>
</evidence>
<name>A0AAV3QR90_LITER</name>
<dbReference type="InterPro" id="IPR027417">
    <property type="entry name" value="P-loop_NTPase"/>
</dbReference>
<keyword evidence="3" id="KW-1185">Reference proteome</keyword>
<evidence type="ECO:0000313" key="3">
    <source>
        <dbReference type="Proteomes" id="UP001454036"/>
    </source>
</evidence>